<evidence type="ECO:0000313" key="6">
    <source>
        <dbReference type="EMBL" id="KAG2641439.1"/>
    </source>
</evidence>
<dbReference type="InterPro" id="IPR017969">
    <property type="entry name" value="Heavy-metal-associated_CS"/>
</dbReference>
<keyword evidence="2" id="KW-0636">Prenylation</keyword>
<organism evidence="6 7">
    <name type="scientific">Panicum virgatum</name>
    <name type="common">Blackwell switchgrass</name>
    <dbReference type="NCBI Taxonomy" id="38727"/>
    <lineage>
        <taxon>Eukaryota</taxon>
        <taxon>Viridiplantae</taxon>
        <taxon>Streptophyta</taxon>
        <taxon>Embryophyta</taxon>
        <taxon>Tracheophyta</taxon>
        <taxon>Spermatophyta</taxon>
        <taxon>Magnoliopsida</taxon>
        <taxon>Liliopsida</taxon>
        <taxon>Poales</taxon>
        <taxon>Poaceae</taxon>
        <taxon>PACMAD clade</taxon>
        <taxon>Panicoideae</taxon>
        <taxon>Panicodae</taxon>
        <taxon>Paniceae</taxon>
        <taxon>Panicinae</taxon>
        <taxon>Panicum</taxon>
        <taxon>Panicum sect. Hiantes</taxon>
    </lineage>
</organism>
<evidence type="ECO:0000256" key="4">
    <source>
        <dbReference type="SAM" id="MobiDB-lite"/>
    </source>
</evidence>
<dbReference type="InterPro" id="IPR006121">
    <property type="entry name" value="HMA_dom"/>
</dbReference>
<dbReference type="Proteomes" id="UP000823388">
    <property type="component" value="Chromosome 2K"/>
</dbReference>
<dbReference type="PROSITE" id="PS01047">
    <property type="entry name" value="HMA_1"/>
    <property type="match status" value="1"/>
</dbReference>
<dbReference type="PANTHER" id="PTHR46195:SF7">
    <property type="entry name" value="OS07G0298900 PROTEIN"/>
    <property type="match status" value="1"/>
</dbReference>
<gene>
    <name evidence="6" type="ORF">PVAP13_2KG250400</name>
</gene>
<evidence type="ECO:0000259" key="5">
    <source>
        <dbReference type="PROSITE" id="PS50846"/>
    </source>
</evidence>
<keyword evidence="2" id="KW-0449">Lipoprotein</keyword>
<dbReference type="PROSITE" id="PS50846">
    <property type="entry name" value="HMA_2"/>
    <property type="match status" value="2"/>
</dbReference>
<feature type="compositionally biased region" description="Basic and acidic residues" evidence="4">
    <location>
        <begin position="116"/>
        <end position="125"/>
    </location>
</feature>
<feature type="non-terminal residue" evidence="6">
    <location>
        <position position="1"/>
    </location>
</feature>
<dbReference type="GO" id="GO:0046872">
    <property type="term" value="F:metal ion binding"/>
    <property type="evidence" value="ECO:0007669"/>
    <property type="project" value="UniProtKB-KW"/>
</dbReference>
<dbReference type="CDD" id="cd00371">
    <property type="entry name" value="HMA"/>
    <property type="match status" value="2"/>
</dbReference>
<comment type="caution">
    <text evidence="6">The sequence shown here is derived from an EMBL/GenBank/DDBJ whole genome shotgun (WGS) entry which is preliminary data.</text>
</comment>
<name>A0A8T0WE44_PANVG</name>
<reference evidence="6" key="1">
    <citation type="submission" date="2020-05" db="EMBL/GenBank/DDBJ databases">
        <title>WGS assembly of Panicum virgatum.</title>
        <authorList>
            <person name="Lovell J.T."/>
            <person name="Jenkins J."/>
            <person name="Shu S."/>
            <person name="Juenger T.E."/>
            <person name="Schmutz J."/>
        </authorList>
    </citation>
    <scope>NUCLEOTIDE SEQUENCE</scope>
    <source>
        <strain evidence="6">AP13</strain>
    </source>
</reference>
<evidence type="ECO:0000256" key="1">
    <source>
        <dbReference type="ARBA" id="ARBA00022723"/>
    </source>
</evidence>
<accession>A0A8T0WE44</accession>
<feature type="compositionally biased region" description="Basic and acidic residues" evidence="4">
    <location>
        <begin position="221"/>
        <end position="265"/>
    </location>
</feature>
<dbReference type="Pfam" id="PF00403">
    <property type="entry name" value="HMA"/>
    <property type="match status" value="2"/>
</dbReference>
<dbReference type="InterPro" id="IPR036163">
    <property type="entry name" value="HMA_dom_sf"/>
</dbReference>
<evidence type="ECO:0000313" key="7">
    <source>
        <dbReference type="Proteomes" id="UP000823388"/>
    </source>
</evidence>
<feature type="compositionally biased region" description="Low complexity" evidence="4">
    <location>
        <begin position="13"/>
        <end position="26"/>
    </location>
</feature>
<protein>
    <recommendedName>
        <fullName evidence="5">HMA domain-containing protein</fullName>
    </recommendedName>
</protein>
<dbReference type="SUPFAM" id="SSF55008">
    <property type="entry name" value="HMA, heavy metal-associated domain"/>
    <property type="match status" value="2"/>
</dbReference>
<feature type="domain" description="HMA" evidence="5">
    <location>
        <begin position="142"/>
        <end position="205"/>
    </location>
</feature>
<dbReference type="EMBL" id="CM029039">
    <property type="protein sequence ID" value="KAG2641439.1"/>
    <property type="molecule type" value="Genomic_DNA"/>
</dbReference>
<keyword evidence="7" id="KW-1185">Reference proteome</keyword>
<dbReference type="PANTHER" id="PTHR46195">
    <property type="entry name" value="HEAVY METAL-ASSOCIATED ISOPRENYLATED PLANT PROTEIN 7"/>
    <property type="match status" value="1"/>
</dbReference>
<feature type="region of interest" description="Disordered" evidence="4">
    <location>
        <begin position="98"/>
        <end position="135"/>
    </location>
</feature>
<feature type="region of interest" description="Disordered" evidence="4">
    <location>
        <begin position="1"/>
        <end position="26"/>
    </location>
</feature>
<keyword evidence="1" id="KW-0479">Metal-binding</keyword>
<comment type="similarity">
    <text evidence="3">Belongs to the HIPP family.</text>
</comment>
<dbReference type="Gene3D" id="3.30.70.100">
    <property type="match status" value="2"/>
</dbReference>
<dbReference type="InterPro" id="IPR044577">
    <property type="entry name" value="HIPP4/7/8/17/18/19"/>
</dbReference>
<proteinExistence type="inferred from homology"/>
<feature type="region of interest" description="Disordered" evidence="4">
    <location>
        <begin position="213"/>
        <end position="295"/>
    </location>
</feature>
<feature type="domain" description="HMA" evidence="5">
    <location>
        <begin position="31"/>
        <end position="98"/>
    </location>
</feature>
<evidence type="ECO:0000256" key="2">
    <source>
        <dbReference type="ARBA" id="ARBA00023289"/>
    </source>
</evidence>
<sequence length="396" mass="41841">AQGTKPEGGDGGAPKAPGKAGGDVPPAAAAGEEVVISAPVHCVGCARKLRRSLQRLDGVGEVIVDSTTDRVVVRGPKAAENAAGAVRVVERRTGRKAVLLSPAPDKLPPPAPVPAKGEKTKKKDGGGNNKDATNDLPEIDTKMVVVLRINLHCDACCEEIKRRVLGIKGVEDAVPHLKSSQMMVKGAVEPAALVGLIHSRTGRKAAIFRAEPLEPPPVAGEESKKHEPAAKNTGEKKDGEEKGNKEEEKRGGGAEEEDKNPRAEKPSGGGGGAEEQEGSHGRAAEEDAGGGDGVVLESRKKDDRLFTVPLPAGVVTVAPEVALDNAAPYCYSYSYSYPPCYPYAHPCYSYQYQYHPRPYYPPPPPYAYAGGRDVYGCPRYPAEAFTEENPNTCAIV</sequence>
<evidence type="ECO:0000256" key="3">
    <source>
        <dbReference type="ARBA" id="ARBA00024045"/>
    </source>
</evidence>
<dbReference type="AlphaFoldDB" id="A0A8T0WE44"/>